<dbReference type="AlphaFoldDB" id="S8AQS7"/>
<dbReference type="Gene3D" id="3.10.20.90">
    <property type="entry name" value="Phosphatidylinositol 3-kinase Catalytic Subunit, Chain A, domain 1"/>
    <property type="match status" value="1"/>
</dbReference>
<evidence type="ECO:0000256" key="1">
    <source>
        <dbReference type="SAM" id="MobiDB-lite"/>
    </source>
</evidence>
<dbReference type="Pfam" id="PF00240">
    <property type="entry name" value="ubiquitin"/>
    <property type="match status" value="1"/>
</dbReference>
<dbReference type="PROSITE" id="PS50053">
    <property type="entry name" value="UBIQUITIN_2"/>
    <property type="match status" value="1"/>
</dbReference>
<dbReference type="Pfam" id="PF22562">
    <property type="entry name" value="UBA_7"/>
    <property type="match status" value="2"/>
</dbReference>
<gene>
    <name evidence="4" type="ORF">H072_675</name>
</gene>
<dbReference type="STRING" id="1284197.S8AQS7"/>
<feature type="region of interest" description="Disordered" evidence="1">
    <location>
        <begin position="456"/>
        <end position="483"/>
    </location>
</feature>
<proteinExistence type="predicted"/>
<dbReference type="EMBL" id="AQGS01000017">
    <property type="protein sequence ID" value="EPS45305.1"/>
    <property type="molecule type" value="Genomic_DNA"/>
</dbReference>
<sequence>MPLSVKLQNDTIVVDGRFEITFRRTIKVPDNHQTSHLPPDMGKMSLINVNSVASKLPPEMAQKGGLMLTMHENEAMWINFHVKGGWLDVRRHYAVKIFAGGINVVSGEPENENTATTLRRRTLSAKKESIQDYMVVPGQKWIDGIAVSSGKVRQFVATPLGNGLTIEGQLTKEEVVGGLQFEIIGTTPRPKVPRTSGPNGSGEIHVKDLTGRTIVLNNVEFDWKIDVIKEILAERLDYPPEDLRLIFGGKQLEDGRTIFDYNIPTQSLLHLVLRLRGGGPDPDARPDAQGSEMGVAAGGLIKQSIVPDGIDSLQMVAPPNVKNDPNRFRWDKDDILVFNVQMLNATDYHRVTNRVAPATPLSARLYAANGGNFFDFGEEEGGVSGDFSGVQSVGQLTGKLDDNLHITSKKLPSFLLGGKKNKKASNLSGYETSAAEKASTPSNYSETSSVARGSYAYTENSNPNSGYTENSSPAPSSNHLESTVSVNQSHLEQIMAMGFPKAQATKALWVTGGFDTAVNWLLVNPEGQPTGLSNTSTINSGPNHSYTENSSPAVLTSHAGSTAGINPTYLAHIMGLGVSKAEAVKALRATRTVEEAADWLFTPPAKRPTGPLYPLANSSFNIGSVKPVDPGLVAALTAMGFSESQARKGIRATGALAPGLAIEWILDHPVEQETESVAAPKVSGPAFAPEGIVYPLVDRVVDPSVITTVQPRRSQFRTLEDLENSIKRVNVGTF</sequence>
<evidence type="ECO:0000259" key="2">
    <source>
        <dbReference type="PROSITE" id="PS50030"/>
    </source>
</evidence>
<dbReference type="eggNOG" id="KOG0003">
    <property type="taxonomic scope" value="Eukaryota"/>
</dbReference>
<dbReference type="Gene3D" id="1.10.8.10">
    <property type="entry name" value="DNA helicase RuvA subunit, C-terminal domain"/>
    <property type="match status" value="3"/>
</dbReference>
<dbReference type="Pfam" id="PF00627">
    <property type="entry name" value="UBA"/>
    <property type="match status" value="1"/>
</dbReference>
<feature type="compositionally biased region" description="Polar residues" evidence="1">
    <location>
        <begin position="439"/>
        <end position="449"/>
    </location>
</feature>
<dbReference type="InterPro" id="IPR015940">
    <property type="entry name" value="UBA"/>
</dbReference>
<dbReference type="OrthoDB" id="428577at2759"/>
<feature type="domain" description="Ubiquitin-like" evidence="3">
    <location>
        <begin position="202"/>
        <end position="278"/>
    </location>
</feature>
<comment type="caution">
    <text evidence="4">The sequence shown here is derived from an EMBL/GenBank/DDBJ whole genome shotgun (WGS) entry which is preliminary data.</text>
</comment>
<accession>S8AQS7</accession>
<reference evidence="4 5" key="1">
    <citation type="journal article" date="2013" name="PLoS Genet.">
        <title>Genomic mechanisms accounting for the adaptation to parasitism in nematode-trapping fungi.</title>
        <authorList>
            <person name="Meerupati T."/>
            <person name="Andersson K.M."/>
            <person name="Friman E."/>
            <person name="Kumar D."/>
            <person name="Tunlid A."/>
            <person name="Ahren D."/>
        </authorList>
    </citation>
    <scope>NUCLEOTIDE SEQUENCE [LARGE SCALE GENOMIC DNA]</scope>
    <source>
        <strain evidence="4 5">CBS 200.50</strain>
    </source>
</reference>
<dbReference type="InterPro" id="IPR009060">
    <property type="entry name" value="UBA-like_sf"/>
</dbReference>
<dbReference type="InterPro" id="IPR019956">
    <property type="entry name" value="Ubiquitin_dom"/>
</dbReference>
<dbReference type="PRINTS" id="PR00348">
    <property type="entry name" value="UBIQUITIN"/>
</dbReference>
<evidence type="ECO:0008006" key="6">
    <source>
        <dbReference type="Google" id="ProtNLM"/>
    </source>
</evidence>
<feature type="region of interest" description="Disordered" evidence="1">
    <location>
        <begin position="430"/>
        <end position="449"/>
    </location>
</feature>
<dbReference type="Proteomes" id="UP000015100">
    <property type="component" value="Unassembled WGS sequence"/>
</dbReference>
<dbReference type="HOGENOM" id="CLU_377664_0_0_1"/>
<dbReference type="SMART" id="SM00165">
    <property type="entry name" value="UBA"/>
    <property type="match status" value="3"/>
</dbReference>
<feature type="domain" description="UBA" evidence="2">
    <location>
        <begin position="485"/>
        <end position="524"/>
    </location>
</feature>
<organism evidence="4 5">
    <name type="scientific">Dactylellina haptotyla (strain CBS 200.50)</name>
    <name type="common">Nematode-trapping fungus</name>
    <name type="synonym">Monacrosporium haptotylum</name>
    <dbReference type="NCBI Taxonomy" id="1284197"/>
    <lineage>
        <taxon>Eukaryota</taxon>
        <taxon>Fungi</taxon>
        <taxon>Dikarya</taxon>
        <taxon>Ascomycota</taxon>
        <taxon>Pezizomycotina</taxon>
        <taxon>Orbiliomycetes</taxon>
        <taxon>Orbiliales</taxon>
        <taxon>Orbiliaceae</taxon>
        <taxon>Dactylellina</taxon>
    </lineage>
</organism>
<reference evidence="5" key="2">
    <citation type="submission" date="2013-04" db="EMBL/GenBank/DDBJ databases">
        <title>Genomic mechanisms accounting for the adaptation to parasitism in nematode-trapping fungi.</title>
        <authorList>
            <person name="Ahren D.G."/>
        </authorList>
    </citation>
    <scope>NUCLEOTIDE SEQUENCE [LARGE SCALE GENOMIC DNA]</scope>
    <source>
        <strain evidence="5">CBS 200.50</strain>
    </source>
</reference>
<dbReference type="SUPFAM" id="SSF46934">
    <property type="entry name" value="UBA-like"/>
    <property type="match status" value="3"/>
</dbReference>
<evidence type="ECO:0000259" key="3">
    <source>
        <dbReference type="PROSITE" id="PS50053"/>
    </source>
</evidence>
<dbReference type="InterPro" id="IPR050158">
    <property type="entry name" value="Ubiquitin_ubiquitin-like"/>
</dbReference>
<evidence type="ECO:0000313" key="4">
    <source>
        <dbReference type="EMBL" id="EPS45305.1"/>
    </source>
</evidence>
<dbReference type="InterPro" id="IPR000626">
    <property type="entry name" value="Ubiquitin-like_dom"/>
</dbReference>
<dbReference type="SMART" id="SM00213">
    <property type="entry name" value="UBQ"/>
    <property type="match status" value="1"/>
</dbReference>
<name>S8AQS7_DACHA</name>
<feature type="domain" description="UBA" evidence="2">
    <location>
        <begin position="627"/>
        <end position="668"/>
    </location>
</feature>
<evidence type="ECO:0000313" key="5">
    <source>
        <dbReference type="Proteomes" id="UP000015100"/>
    </source>
</evidence>
<protein>
    <recommendedName>
        <fullName evidence="6">Ubiquitin-like domain-containing protein</fullName>
    </recommendedName>
</protein>
<dbReference type="InterPro" id="IPR029071">
    <property type="entry name" value="Ubiquitin-like_domsf"/>
</dbReference>
<keyword evidence="5" id="KW-1185">Reference proteome</keyword>
<dbReference type="PANTHER" id="PTHR10666">
    <property type="entry name" value="UBIQUITIN"/>
    <property type="match status" value="1"/>
</dbReference>
<dbReference type="PROSITE" id="PS50030">
    <property type="entry name" value="UBA"/>
    <property type="match status" value="2"/>
</dbReference>
<dbReference type="SUPFAM" id="SSF54236">
    <property type="entry name" value="Ubiquitin-like"/>
    <property type="match status" value="1"/>
</dbReference>